<evidence type="ECO:0000313" key="8">
    <source>
        <dbReference type="Proteomes" id="UP000018550"/>
    </source>
</evidence>
<dbReference type="InterPro" id="IPR007848">
    <property type="entry name" value="Small_mtfrase_dom"/>
</dbReference>
<accession>V5RJQ6</accession>
<feature type="domain" description="Methyltransferase small" evidence="6">
    <location>
        <begin position="90"/>
        <end position="187"/>
    </location>
</feature>
<evidence type="ECO:0000256" key="3">
    <source>
        <dbReference type="ARBA" id="ARBA00022679"/>
    </source>
</evidence>
<dbReference type="GO" id="GO:0003676">
    <property type="term" value="F:nucleic acid binding"/>
    <property type="evidence" value="ECO:0007669"/>
    <property type="project" value="InterPro"/>
</dbReference>
<dbReference type="STRING" id="1276258.SAPIS_v1c09590"/>
<dbReference type="AlphaFoldDB" id="V5RJQ6"/>
<dbReference type="SUPFAM" id="SSF53335">
    <property type="entry name" value="S-adenosyl-L-methionine-dependent methyltransferases"/>
    <property type="match status" value="1"/>
</dbReference>
<dbReference type="EMBL" id="CP006682">
    <property type="protein sequence ID" value="AHB36804.1"/>
    <property type="molecule type" value="Genomic_DNA"/>
</dbReference>
<proteinExistence type="predicted"/>
<dbReference type="Pfam" id="PF05175">
    <property type="entry name" value="MTS"/>
    <property type="match status" value="1"/>
</dbReference>
<dbReference type="GO" id="GO:0032259">
    <property type="term" value="P:methylation"/>
    <property type="evidence" value="ECO:0007669"/>
    <property type="project" value="UniProtKB-KW"/>
</dbReference>
<dbReference type="CDD" id="cd02440">
    <property type="entry name" value="AdoMet_MTases"/>
    <property type="match status" value="1"/>
</dbReference>
<dbReference type="PROSITE" id="PS00092">
    <property type="entry name" value="N6_MTASE"/>
    <property type="match status" value="1"/>
</dbReference>
<evidence type="ECO:0000256" key="2">
    <source>
        <dbReference type="ARBA" id="ARBA00022603"/>
    </source>
</evidence>
<keyword evidence="3 7" id="KW-0808">Transferase</keyword>
<dbReference type="Proteomes" id="UP000018550">
    <property type="component" value="Chromosome"/>
</dbReference>
<evidence type="ECO:0000313" key="7">
    <source>
        <dbReference type="EMBL" id="AHB36804.1"/>
    </source>
</evidence>
<protein>
    <recommendedName>
        <fullName evidence="1">peptide chain release factor N(5)-glutamine methyltransferase</fullName>
        <ecNumber evidence="1">2.1.1.297</ecNumber>
    </recommendedName>
</protein>
<dbReference type="HOGENOM" id="CLU_018398_3_2_14"/>
<evidence type="ECO:0000256" key="5">
    <source>
        <dbReference type="ARBA" id="ARBA00048391"/>
    </source>
</evidence>
<dbReference type="Gene3D" id="1.10.8.10">
    <property type="entry name" value="DNA helicase RuvA subunit, C-terminal domain"/>
    <property type="match status" value="1"/>
</dbReference>
<keyword evidence="4" id="KW-0949">S-adenosyl-L-methionine</keyword>
<dbReference type="InterPro" id="IPR050320">
    <property type="entry name" value="N5-glutamine_MTase"/>
</dbReference>
<dbReference type="NCBIfam" id="TIGR03534">
    <property type="entry name" value="RF_mod_PrmC"/>
    <property type="match status" value="1"/>
</dbReference>
<dbReference type="eggNOG" id="COG2890">
    <property type="taxonomic scope" value="Bacteria"/>
</dbReference>
<comment type="catalytic activity">
    <reaction evidence="5">
        <text>L-glutaminyl-[peptide chain release factor] + S-adenosyl-L-methionine = N(5)-methyl-L-glutaminyl-[peptide chain release factor] + S-adenosyl-L-homocysteine + H(+)</text>
        <dbReference type="Rhea" id="RHEA:42896"/>
        <dbReference type="Rhea" id="RHEA-COMP:10271"/>
        <dbReference type="Rhea" id="RHEA-COMP:10272"/>
        <dbReference type="ChEBI" id="CHEBI:15378"/>
        <dbReference type="ChEBI" id="CHEBI:30011"/>
        <dbReference type="ChEBI" id="CHEBI:57856"/>
        <dbReference type="ChEBI" id="CHEBI:59789"/>
        <dbReference type="ChEBI" id="CHEBI:61891"/>
        <dbReference type="EC" id="2.1.1.297"/>
    </reaction>
</comment>
<sequence>MVIKDLLSSEQLSNIDFKVIKEILMVLNKWSANDFSINNTIENKKLDLFFEYINQFKQGIPLEYITKKKYFYESEFYVDDRVLIPRVETEMLVEEALNFTKSGNLVIDVCCGSGCIGLSLKKKFRNIELWLSDISSSALEVAKYNSEILNIEANLINSDFLDFIFELQLTPDIILMNPPYIKKGDVNVAHSVSKFEPHLALFAVNDGLYFYQKLFDLLDNLYKINKNLIIISEFGFQQKNGIEKLFKHKVVKYKIDFKKDYFNNWRYFVISK</sequence>
<dbReference type="InterPro" id="IPR002052">
    <property type="entry name" value="DNA_methylase_N6_adenine_CS"/>
</dbReference>
<dbReference type="InterPro" id="IPR004556">
    <property type="entry name" value="HemK-like"/>
</dbReference>
<keyword evidence="2 7" id="KW-0489">Methyltransferase</keyword>
<dbReference type="InterPro" id="IPR029063">
    <property type="entry name" value="SAM-dependent_MTases_sf"/>
</dbReference>
<dbReference type="EC" id="2.1.1.297" evidence="1"/>
<evidence type="ECO:0000259" key="6">
    <source>
        <dbReference type="Pfam" id="PF05175"/>
    </source>
</evidence>
<organism evidence="7 8">
    <name type="scientific">Spiroplasma apis B31</name>
    <dbReference type="NCBI Taxonomy" id="1276258"/>
    <lineage>
        <taxon>Bacteria</taxon>
        <taxon>Bacillati</taxon>
        <taxon>Mycoplasmatota</taxon>
        <taxon>Mollicutes</taxon>
        <taxon>Entomoplasmatales</taxon>
        <taxon>Spiroplasmataceae</taxon>
        <taxon>Spiroplasma</taxon>
    </lineage>
</organism>
<name>V5RJQ6_SPIAP</name>
<keyword evidence="8" id="KW-1185">Reference proteome</keyword>
<dbReference type="PANTHER" id="PTHR18895">
    <property type="entry name" value="HEMK METHYLTRANSFERASE"/>
    <property type="match status" value="1"/>
</dbReference>
<dbReference type="Gene3D" id="3.40.50.150">
    <property type="entry name" value="Vaccinia Virus protein VP39"/>
    <property type="match status" value="1"/>
</dbReference>
<dbReference type="InterPro" id="IPR019874">
    <property type="entry name" value="RF_methyltr_PrmC"/>
</dbReference>
<dbReference type="PATRIC" id="fig|1276258.3.peg.982"/>
<dbReference type="KEGG" id="sapi:SAPIS_v1c09590"/>
<evidence type="ECO:0000256" key="1">
    <source>
        <dbReference type="ARBA" id="ARBA00012771"/>
    </source>
</evidence>
<gene>
    <name evidence="7" type="primary">prmC</name>
    <name evidence="7" type="ORF">SAPIS_v1c09590</name>
</gene>
<dbReference type="OrthoDB" id="9800643at2"/>
<reference evidence="7 8" key="1">
    <citation type="journal article" date="2014" name="Genome Announc.">
        <title>Complete Genome Sequence of Spiroplasma apis B31T (ATCC 33834), a Bacterium Associated with May Disease of Honeybees (Apis mellifera).</title>
        <authorList>
            <person name="Ku C."/>
            <person name="Lo W.S."/>
            <person name="Chen L.L."/>
            <person name="Kuo C.H."/>
        </authorList>
    </citation>
    <scope>NUCLEOTIDE SEQUENCE [LARGE SCALE GENOMIC DNA]</scope>
    <source>
        <strain evidence="7">B31</strain>
    </source>
</reference>
<dbReference type="PANTHER" id="PTHR18895:SF74">
    <property type="entry name" value="MTRF1L RELEASE FACTOR GLUTAMINE METHYLTRANSFERASE"/>
    <property type="match status" value="1"/>
</dbReference>
<evidence type="ECO:0000256" key="4">
    <source>
        <dbReference type="ARBA" id="ARBA00022691"/>
    </source>
</evidence>
<dbReference type="GO" id="GO:0102559">
    <property type="term" value="F:peptide chain release factor N(5)-glutamine methyltransferase activity"/>
    <property type="evidence" value="ECO:0007669"/>
    <property type="project" value="UniProtKB-EC"/>
</dbReference>
<dbReference type="RefSeq" id="WP_023790251.1">
    <property type="nucleotide sequence ID" value="NC_022998.1"/>
</dbReference>
<dbReference type="NCBIfam" id="TIGR00536">
    <property type="entry name" value="hemK_fam"/>
    <property type="match status" value="1"/>
</dbReference>